<protein>
    <submittedName>
        <fullName evidence="3">Transposon Ty3-I Gag-Pol polyprotein</fullName>
    </submittedName>
</protein>
<evidence type="ECO:0000256" key="1">
    <source>
        <dbReference type="SAM" id="Coils"/>
    </source>
</evidence>
<sequence length="279" mass="32191">MPRVDGLFVPTRPLRRRLLREIHDPQWAGHPGIDKMLALLARQYSWPRMEEDVDVYVRIHLVGQLDNVDKKKEGLLQPLPVQEGPWKSVSMDFISDFPKVNGMASILVVVDSFSKYGIFMVGPHACSTETAVELCFKNITKYFGVSQDIIGDSDAGFTGRFWTMLFNMMGTELKFSTANHPQTDSQTERMNVLLEDYLRHYVLASQQNWQSLTPHEIPVQKSGERCPVAYQFARSMQELLDEAKDSLAKAQRRMKKYTDMRKRQMEFSVRDQVLLKLTL</sequence>
<dbReference type="SUPFAM" id="SSF53098">
    <property type="entry name" value="Ribonuclease H-like"/>
    <property type="match status" value="1"/>
</dbReference>
<dbReference type="InterPro" id="IPR050951">
    <property type="entry name" value="Retrovirus_Pol_polyprotein"/>
</dbReference>
<dbReference type="Gene3D" id="1.10.340.70">
    <property type="match status" value="1"/>
</dbReference>
<dbReference type="InterPro" id="IPR041588">
    <property type="entry name" value="Integrase_H2C2"/>
</dbReference>
<dbReference type="PANTHER" id="PTHR37984">
    <property type="entry name" value="PROTEIN CBG26694"/>
    <property type="match status" value="1"/>
</dbReference>
<dbReference type="Pfam" id="PF17921">
    <property type="entry name" value="Integrase_H2C2"/>
    <property type="match status" value="1"/>
</dbReference>
<feature type="coiled-coil region" evidence="1">
    <location>
        <begin position="233"/>
        <end position="260"/>
    </location>
</feature>
<dbReference type="GO" id="GO:0003676">
    <property type="term" value="F:nucleic acid binding"/>
    <property type="evidence" value="ECO:0007669"/>
    <property type="project" value="InterPro"/>
</dbReference>
<dbReference type="GO" id="GO:0015074">
    <property type="term" value="P:DNA integration"/>
    <property type="evidence" value="ECO:0007669"/>
    <property type="project" value="InterPro"/>
</dbReference>
<dbReference type="InterPro" id="IPR012337">
    <property type="entry name" value="RNaseH-like_sf"/>
</dbReference>
<dbReference type="InterPro" id="IPR036397">
    <property type="entry name" value="RNaseH_sf"/>
</dbReference>
<evidence type="ECO:0000259" key="2">
    <source>
        <dbReference type="PROSITE" id="PS50994"/>
    </source>
</evidence>
<reference evidence="3" key="1">
    <citation type="submission" date="2020-06" db="EMBL/GenBank/DDBJ databases">
        <authorList>
            <person name="Li T."/>
            <person name="Hu X."/>
            <person name="Zhang T."/>
            <person name="Song X."/>
            <person name="Zhang H."/>
            <person name="Dai N."/>
            <person name="Sheng W."/>
            <person name="Hou X."/>
            <person name="Wei L."/>
        </authorList>
    </citation>
    <scope>NUCLEOTIDE SEQUENCE</scope>
    <source>
        <strain evidence="3">G02</strain>
        <tissue evidence="3">Leaf</tissue>
    </source>
</reference>
<dbReference type="EMBL" id="JACGWJ010000018">
    <property type="protein sequence ID" value="KAL0349636.1"/>
    <property type="molecule type" value="Genomic_DNA"/>
</dbReference>
<dbReference type="Gene3D" id="3.30.420.10">
    <property type="entry name" value="Ribonuclease H-like superfamily/Ribonuclease H"/>
    <property type="match status" value="1"/>
</dbReference>
<dbReference type="AlphaFoldDB" id="A0AAW2P2C7"/>
<dbReference type="PROSITE" id="PS50994">
    <property type="entry name" value="INTEGRASE"/>
    <property type="match status" value="1"/>
</dbReference>
<dbReference type="InterPro" id="IPR001584">
    <property type="entry name" value="Integrase_cat-core"/>
</dbReference>
<comment type="caution">
    <text evidence="3">The sequence shown here is derived from an EMBL/GenBank/DDBJ whole genome shotgun (WGS) entry which is preliminary data.</text>
</comment>
<proteinExistence type="predicted"/>
<name>A0AAW2P2C7_SESRA</name>
<dbReference type="PANTHER" id="PTHR37984:SF5">
    <property type="entry name" value="PROTEIN NYNRIN-LIKE"/>
    <property type="match status" value="1"/>
</dbReference>
<organism evidence="3">
    <name type="scientific">Sesamum radiatum</name>
    <name type="common">Black benniseed</name>
    <dbReference type="NCBI Taxonomy" id="300843"/>
    <lineage>
        <taxon>Eukaryota</taxon>
        <taxon>Viridiplantae</taxon>
        <taxon>Streptophyta</taxon>
        <taxon>Embryophyta</taxon>
        <taxon>Tracheophyta</taxon>
        <taxon>Spermatophyta</taxon>
        <taxon>Magnoliopsida</taxon>
        <taxon>eudicotyledons</taxon>
        <taxon>Gunneridae</taxon>
        <taxon>Pentapetalae</taxon>
        <taxon>asterids</taxon>
        <taxon>lamiids</taxon>
        <taxon>Lamiales</taxon>
        <taxon>Pedaliaceae</taxon>
        <taxon>Sesamum</taxon>
    </lineage>
</organism>
<feature type="domain" description="Integrase catalytic" evidence="2">
    <location>
        <begin position="81"/>
        <end position="270"/>
    </location>
</feature>
<keyword evidence="1" id="KW-0175">Coiled coil</keyword>
<reference evidence="3" key="2">
    <citation type="journal article" date="2024" name="Plant">
        <title>Genomic evolution and insights into agronomic trait innovations of Sesamum species.</title>
        <authorList>
            <person name="Miao H."/>
            <person name="Wang L."/>
            <person name="Qu L."/>
            <person name="Liu H."/>
            <person name="Sun Y."/>
            <person name="Le M."/>
            <person name="Wang Q."/>
            <person name="Wei S."/>
            <person name="Zheng Y."/>
            <person name="Lin W."/>
            <person name="Duan Y."/>
            <person name="Cao H."/>
            <person name="Xiong S."/>
            <person name="Wang X."/>
            <person name="Wei L."/>
            <person name="Li C."/>
            <person name="Ma Q."/>
            <person name="Ju M."/>
            <person name="Zhao R."/>
            <person name="Li G."/>
            <person name="Mu C."/>
            <person name="Tian Q."/>
            <person name="Mei H."/>
            <person name="Zhang T."/>
            <person name="Gao T."/>
            <person name="Zhang H."/>
        </authorList>
    </citation>
    <scope>NUCLEOTIDE SEQUENCE</scope>
    <source>
        <strain evidence="3">G02</strain>
    </source>
</reference>
<evidence type="ECO:0000313" key="3">
    <source>
        <dbReference type="EMBL" id="KAL0349636.1"/>
    </source>
</evidence>
<accession>A0AAW2P2C7</accession>
<gene>
    <name evidence="3" type="ORF">Sradi_4112800</name>
</gene>